<evidence type="ECO:0000256" key="1">
    <source>
        <dbReference type="SAM" id="Phobius"/>
    </source>
</evidence>
<organism evidence="2 3">
    <name type="scientific">Nocardioides cavernaquae</name>
    <dbReference type="NCBI Taxonomy" id="2321396"/>
    <lineage>
        <taxon>Bacteria</taxon>
        <taxon>Bacillati</taxon>
        <taxon>Actinomycetota</taxon>
        <taxon>Actinomycetes</taxon>
        <taxon>Propionibacteriales</taxon>
        <taxon>Nocardioidaceae</taxon>
        <taxon>Nocardioides</taxon>
    </lineage>
</organism>
<reference evidence="3" key="1">
    <citation type="submission" date="2018-09" db="EMBL/GenBank/DDBJ databases">
        <authorList>
            <person name="Zhu H."/>
        </authorList>
    </citation>
    <scope>NUCLEOTIDE SEQUENCE [LARGE SCALE GENOMIC DNA]</scope>
    <source>
        <strain evidence="3">K1W22B-1</strain>
    </source>
</reference>
<keyword evidence="1" id="KW-1133">Transmembrane helix</keyword>
<dbReference type="EMBL" id="QYRP01000002">
    <property type="protein sequence ID" value="RJS47470.1"/>
    <property type="molecule type" value="Genomic_DNA"/>
</dbReference>
<name>A0A3A5HHW5_9ACTN</name>
<feature type="transmembrane region" description="Helical" evidence="1">
    <location>
        <begin position="75"/>
        <end position="108"/>
    </location>
</feature>
<keyword evidence="3" id="KW-1185">Reference proteome</keyword>
<evidence type="ECO:0000313" key="3">
    <source>
        <dbReference type="Proteomes" id="UP000276542"/>
    </source>
</evidence>
<evidence type="ECO:0000313" key="2">
    <source>
        <dbReference type="EMBL" id="RJS47470.1"/>
    </source>
</evidence>
<gene>
    <name evidence="2" type="ORF">D4739_15455</name>
</gene>
<keyword evidence="1" id="KW-0472">Membrane</keyword>
<comment type="caution">
    <text evidence="2">The sequence shown here is derived from an EMBL/GenBank/DDBJ whole genome shotgun (WGS) entry which is preliminary data.</text>
</comment>
<sequence length="132" mass="14310">MSVHAVLLRAIAWITILVFAVRRCLIEQTVSMEHADRILLLALAIPIAFGFGYRLDQLAPWAMKPQNDRQSRRSAAILIAFFVALTVVLPSGTSLVVASALAVVAAPLMLGLELRNLKSGGALFRSSLTQLD</sequence>
<feature type="transmembrane region" description="Helical" evidence="1">
    <location>
        <begin position="38"/>
        <end position="55"/>
    </location>
</feature>
<dbReference type="Proteomes" id="UP000276542">
    <property type="component" value="Unassembled WGS sequence"/>
</dbReference>
<keyword evidence="1" id="KW-0812">Transmembrane</keyword>
<feature type="transmembrane region" description="Helical" evidence="1">
    <location>
        <begin position="6"/>
        <end position="26"/>
    </location>
</feature>
<accession>A0A3A5HHW5</accession>
<proteinExistence type="predicted"/>
<protein>
    <submittedName>
        <fullName evidence="2">Uncharacterized protein</fullName>
    </submittedName>
</protein>
<dbReference type="RefSeq" id="WP_120061434.1">
    <property type="nucleotide sequence ID" value="NZ_QYRP01000002.1"/>
</dbReference>
<dbReference type="AlphaFoldDB" id="A0A3A5HHW5"/>